<organism evidence="1 2">
    <name type="scientific">Cupriavidus campinensis</name>
    <dbReference type="NCBI Taxonomy" id="151783"/>
    <lineage>
        <taxon>Bacteria</taxon>
        <taxon>Pseudomonadati</taxon>
        <taxon>Pseudomonadota</taxon>
        <taxon>Betaproteobacteria</taxon>
        <taxon>Burkholderiales</taxon>
        <taxon>Burkholderiaceae</taxon>
        <taxon>Cupriavidus</taxon>
    </lineage>
</organism>
<protein>
    <submittedName>
        <fullName evidence="1">Uncharacterized protein</fullName>
    </submittedName>
</protein>
<sequence>MVEASYYAIGQSFGLFFGCAATQTCLIPDFAATPQQSAGKLAFPDRCRFPYVFAYQGATYLACNNSDPGDGDIYLYRSTDLVTWAIQNKGQPILRRQPGTAWAHIWNVAILPVGNRWHMLAESHATLDHMDIAYAWVDPTVSLDFTPNQGPVVIPNGGNPEMFFRDGKMVAIHGLFRDRGAADPWYTTMSIADPASPTAWTVRRDKLLIEQRGIDICDPTYIEVNGQGRIAVSYDQNKVLELVGPPLTVD</sequence>
<name>A0ABY3EKD9_9BURK</name>
<dbReference type="Gene3D" id="2.115.10.20">
    <property type="entry name" value="Glycosyl hydrolase domain, family 43"/>
    <property type="match status" value="1"/>
</dbReference>
<evidence type="ECO:0000313" key="2">
    <source>
        <dbReference type="Proteomes" id="UP000318943"/>
    </source>
</evidence>
<gene>
    <name evidence="1" type="ORF">FGG12_17485</name>
</gene>
<comment type="caution">
    <text evidence="1">The sequence shown here is derived from an EMBL/GenBank/DDBJ whole genome shotgun (WGS) entry which is preliminary data.</text>
</comment>
<dbReference type="EMBL" id="VCIZ01000010">
    <property type="protein sequence ID" value="TSP11430.1"/>
    <property type="molecule type" value="Genomic_DNA"/>
</dbReference>
<dbReference type="Proteomes" id="UP000318943">
    <property type="component" value="Unassembled WGS sequence"/>
</dbReference>
<evidence type="ECO:0000313" key="1">
    <source>
        <dbReference type="EMBL" id="TSP11430.1"/>
    </source>
</evidence>
<accession>A0ABY3EKD9</accession>
<reference evidence="1 2" key="1">
    <citation type="submission" date="2019-05" db="EMBL/GenBank/DDBJ databases">
        <title>Whole genome sequence analysis of Cupriavidus campinensis S14E4C strain.</title>
        <authorList>
            <person name="Abbaszade G."/>
            <person name="Szabo A."/>
            <person name="Toumi M."/>
            <person name="Toth E."/>
        </authorList>
    </citation>
    <scope>NUCLEOTIDE SEQUENCE [LARGE SCALE GENOMIC DNA]</scope>
    <source>
        <strain evidence="1 2">S14E4C</strain>
    </source>
</reference>
<dbReference type="SUPFAM" id="SSF75005">
    <property type="entry name" value="Arabinanase/levansucrase/invertase"/>
    <property type="match status" value="1"/>
</dbReference>
<proteinExistence type="predicted"/>
<keyword evidence="2" id="KW-1185">Reference proteome</keyword>
<dbReference type="InterPro" id="IPR023296">
    <property type="entry name" value="Glyco_hydro_beta-prop_sf"/>
</dbReference>
<dbReference type="RefSeq" id="WP_144199512.1">
    <property type="nucleotide sequence ID" value="NZ_VCIZ01000010.1"/>
</dbReference>